<dbReference type="EMBL" id="RQHV01000052">
    <property type="protein sequence ID" value="TGN09360.1"/>
    <property type="molecule type" value="Genomic_DNA"/>
</dbReference>
<comment type="caution">
    <text evidence="1">The sequence shown here is derived from an EMBL/GenBank/DDBJ whole genome shotgun (WGS) entry which is preliminary data.</text>
</comment>
<dbReference type="Proteomes" id="UP000298264">
    <property type="component" value="Unassembled WGS sequence"/>
</dbReference>
<proteinExistence type="predicted"/>
<dbReference type="OrthoDB" id="9795306at2"/>
<dbReference type="RefSeq" id="WP_135764742.1">
    <property type="nucleotide sequence ID" value="NZ_RQHV01000052.1"/>
</dbReference>
<protein>
    <submittedName>
        <fullName evidence="1">Uncharacterized protein</fullName>
    </submittedName>
</protein>
<sequence length="60" mass="6701">MEKQKSLSIPEGYNTVNPFMITDKATLVIQFITEVFGGVESKEALIYDDDGLVLYSEVRG</sequence>
<name>A0A4R9LPI8_9LEPT</name>
<dbReference type="AlphaFoldDB" id="A0A4R9LPI8"/>
<evidence type="ECO:0000313" key="2">
    <source>
        <dbReference type="Proteomes" id="UP000298264"/>
    </source>
</evidence>
<evidence type="ECO:0000313" key="1">
    <source>
        <dbReference type="EMBL" id="TGN09360.1"/>
    </source>
</evidence>
<keyword evidence="2" id="KW-1185">Reference proteome</keyword>
<accession>A0A4R9LPI8</accession>
<gene>
    <name evidence="1" type="ORF">EHS11_12470</name>
</gene>
<organism evidence="1 2">
    <name type="scientific">Leptospira ilyithenensis</name>
    <dbReference type="NCBI Taxonomy" id="2484901"/>
    <lineage>
        <taxon>Bacteria</taxon>
        <taxon>Pseudomonadati</taxon>
        <taxon>Spirochaetota</taxon>
        <taxon>Spirochaetia</taxon>
        <taxon>Leptospirales</taxon>
        <taxon>Leptospiraceae</taxon>
        <taxon>Leptospira</taxon>
    </lineage>
</organism>
<reference evidence="1" key="1">
    <citation type="journal article" date="2019" name="PLoS Negl. Trop. Dis.">
        <title>Revisiting the worldwide diversity of Leptospira species in the environment.</title>
        <authorList>
            <person name="Vincent A.T."/>
            <person name="Schiettekatte O."/>
            <person name="Bourhy P."/>
            <person name="Veyrier F.J."/>
            <person name="Picardeau M."/>
        </authorList>
    </citation>
    <scope>NUCLEOTIDE SEQUENCE [LARGE SCALE GENOMIC DNA]</scope>
    <source>
        <strain evidence="1">201400974</strain>
    </source>
</reference>